<evidence type="ECO:0000313" key="2">
    <source>
        <dbReference type="EMBL" id="SUT96275.1"/>
    </source>
</evidence>
<name>A0A380U6G6_9PAST</name>
<dbReference type="AlphaFoldDB" id="A0A380U6G6"/>
<feature type="chain" id="PRO_5016822355" description="Lipoprotein" evidence="1">
    <location>
        <begin position="20"/>
        <end position="130"/>
    </location>
</feature>
<accession>A0A380U6G6</accession>
<feature type="signal peptide" evidence="1">
    <location>
        <begin position="1"/>
        <end position="19"/>
    </location>
</feature>
<dbReference type="OrthoDB" id="5677702at2"/>
<protein>
    <recommendedName>
        <fullName evidence="4">Lipoprotein</fullName>
    </recommendedName>
</protein>
<evidence type="ECO:0000313" key="3">
    <source>
        <dbReference type="Proteomes" id="UP000254649"/>
    </source>
</evidence>
<dbReference type="EMBL" id="UFRQ01000003">
    <property type="protein sequence ID" value="SUT96275.1"/>
    <property type="molecule type" value="Genomic_DNA"/>
</dbReference>
<keyword evidence="1" id="KW-0732">Signal</keyword>
<evidence type="ECO:0000256" key="1">
    <source>
        <dbReference type="SAM" id="SignalP"/>
    </source>
</evidence>
<dbReference type="Proteomes" id="UP000254649">
    <property type="component" value="Unassembled WGS sequence"/>
</dbReference>
<keyword evidence="3" id="KW-1185">Reference proteome</keyword>
<evidence type="ECO:0008006" key="4">
    <source>
        <dbReference type="Google" id="ProtNLM"/>
    </source>
</evidence>
<sequence>MKRILFLSLSLLLSGCYLANGSPSSYHYWLKNDKVITYNDMKFCEKKVYLTLGERFKYLSKMMEINGWISMRENYRKEYNEYIAYITKASPYISYCYYELGYRFRPPIYWCLAQDGDNTRICTENMKYRN</sequence>
<gene>
    <name evidence="2" type="ORF">NCTC10801_02678</name>
</gene>
<organism evidence="2 3">
    <name type="scientific">[Actinobacillus] rossii</name>
    <dbReference type="NCBI Taxonomy" id="123820"/>
    <lineage>
        <taxon>Bacteria</taxon>
        <taxon>Pseudomonadati</taxon>
        <taxon>Pseudomonadota</taxon>
        <taxon>Gammaproteobacteria</taxon>
        <taxon>Pasteurellales</taxon>
        <taxon>Pasteurellaceae</taxon>
    </lineage>
</organism>
<dbReference type="PROSITE" id="PS51257">
    <property type="entry name" value="PROKAR_LIPOPROTEIN"/>
    <property type="match status" value="1"/>
</dbReference>
<proteinExistence type="predicted"/>
<reference evidence="2 3" key="1">
    <citation type="submission" date="2018-06" db="EMBL/GenBank/DDBJ databases">
        <authorList>
            <consortium name="Pathogen Informatics"/>
            <person name="Doyle S."/>
        </authorList>
    </citation>
    <scope>NUCLEOTIDE SEQUENCE [LARGE SCALE GENOMIC DNA]</scope>
    <source>
        <strain evidence="2 3">NCTC10801</strain>
    </source>
</reference>